<evidence type="ECO:0000313" key="3">
    <source>
        <dbReference type="Proteomes" id="UP000199211"/>
    </source>
</evidence>
<reference evidence="2 3" key="1">
    <citation type="submission" date="2016-10" db="EMBL/GenBank/DDBJ databases">
        <authorList>
            <person name="Varghese N."/>
            <person name="Submissions S."/>
        </authorList>
    </citation>
    <scope>NUCLEOTIDE SEQUENCE [LARGE SCALE GENOMIC DNA]</scope>
    <source>
        <strain evidence="2 3">DSM 26291</strain>
    </source>
</reference>
<dbReference type="InterPro" id="IPR003347">
    <property type="entry name" value="JmjC_dom"/>
</dbReference>
<accession>A0ABY1FJC2</accession>
<name>A0ABY1FJC2_9GAMM</name>
<sequence length="301" mass="35349">MKIHDLSFAEIERINFKTVDDIQSLMSTARRPMIFEGLANQLSFLEKWDLSFFEQMESSVPVQQPETDGVNYFFKYFAIPMKEFISRIKSGDNLYIGAREILGEGGKPSGKDGLASLADSLEVPNWFKREKIRSANLWIGAGNNKTLLHYDPWNSIQLLRQGQKEFFVFRNTDTRNLHPFSVFNFKALYQGKVLHSKIRPMTVQKRYQKRFKELKGFRGTVNAGDVVFIPAGYWHYVESEGQNIGVNFFVHSDDQTLHRIEPLRSYWIKDRIMLHPVRWLYRLKYNFFQVLRKVFPKRVGS</sequence>
<dbReference type="Proteomes" id="UP000199211">
    <property type="component" value="Unassembled WGS sequence"/>
</dbReference>
<keyword evidence="3" id="KW-1185">Reference proteome</keyword>
<organism evidence="2 3">
    <name type="scientific">Marinobacter salarius</name>
    <dbReference type="NCBI Taxonomy" id="1420917"/>
    <lineage>
        <taxon>Bacteria</taxon>
        <taxon>Pseudomonadati</taxon>
        <taxon>Pseudomonadota</taxon>
        <taxon>Gammaproteobacteria</taxon>
        <taxon>Pseudomonadales</taxon>
        <taxon>Marinobacteraceae</taxon>
        <taxon>Marinobacter</taxon>
    </lineage>
</organism>
<dbReference type="InterPro" id="IPR041667">
    <property type="entry name" value="Cupin_8"/>
</dbReference>
<dbReference type="SUPFAM" id="SSF51197">
    <property type="entry name" value="Clavaminate synthase-like"/>
    <property type="match status" value="1"/>
</dbReference>
<evidence type="ECO:0000313" key="2">
    <source>
        <dbReference type="EMBL" id="SFL45428.1"/>
    </source>
</evidence>
<dbReference type="PROSITE" id="PS51184">
    <property type="entry name" value="JMJC"/>
    <property type="match status" value="1"/>
</dbReference>
<gene>
    <name evidence="2" type="ORF">SAMN04487868_10237</name>
</gene>
<comment type="caution">
    <text evidence="2">The sequence shown here is derived from an EMBL/GenBank/DDBJ whole genome shotgun (WGS) entry which is preliminary data.</text>
</comment>
<evidence type="ECO:0000259" key="1">
    <source>
        <dbReference type="PROSITE" id="PS51184"/>
    </source>
</evidence>
<dbReference type="Gene3D" id="2.60.120.650">
    <property type="entry name" value="Cupin"/>
    <property type="match status" value="1"/>
</dbReference>
<dbReference type="RefSeq" id="WP_177190589.1">
    <property type="nucleotide sequence ID" value="NZ_FOTV01000002.1"/>
</dbReference>
<dbReference type="SMART" id="SM00558">
    <property type="entry name" value="JmjC"/>
    <property type="match status" value="1"/>
</dbReference>
<dbReference type="PANTHER" id="PTHR12461">
    <property type="entry name" value="HYPOXIA-INDUCIBLE FACTOR 1 ALPHA INHIBITOR-RELATED"/>
    <property type="match status" value="1"/>
</dbReference>
<dbReference type="EMBL" id="FOTV01000002">
    <property type="protein sequence ID" value="SFL45428.1"/>
    <property type="molecule type" value="Genomic_DNA"/>
</dbReference>
<feature type="domain" description="JmjC" evidence="1">
    <location>
        <begin position="112"/>
        <end position="267"/>
    </location>
</feature>
<protein>
    <submittedName>
        <fullName evidence="2">Cupin-like domain-containing protein</fullName>
    </submittedName>
</protein>
<proteinExistence type="predicted"/>
<dbReference type="Pfam" id="PF13621">
    <property type="entry name" value="Cupin_8"/>
    <property type="match status" value="1"/>
</dbReference>
<dbReference type="PANTHER" id="PTHR12461:SF105">
    <property type="entry name" value="HYPOXIA-INDUCIBLE FACTOR 1-ALPHA INHIBITOR"/>
    <property type="match status" value="1"/>
</dbReference>